<proteinExistence type="predicted"/>
<reference evidence="1" key="1">
    <citation type="submission" date="2013-04" db="EMBL/GenBank/DDBJ databases">
        <authorList>
            <person name="Qu J."/>
            <person name="Murali S.C."/>
            <person name="Bandaranaike D."/>
            <person name="Bellair M."/>
            <person name="Blankenburg K."/>
            <person name="Chao H."/>
            <person name="Dinh H."/>
            <person name="Doddapaneni H."/>
            <person name="Downs B."/>
            <person name="Dugan-Rocha S."/>
            <person name="Elkadiri S."/>
            <person name="Gnanaolivu R.D."/>
            <person name="Hernandez B."/>
            <person name="Javaid M."/>
            <person name="Jayaseelan J.C."/>
            <person name="Lee S."/>
            <person name="Li M."/>
            <person name="Ming W."/>
            <person name="Munidasa M."/>
            <person name="Muniz J."/>
            <person name="Nguyen L."/>
            <person name="Ongeri F."/>
            <person name="Osuji N."/>
            <person name="Pu L.-L."/>
            <person name="Puazo M."/>
            <person name="Qu C."/>
            <person name="Quiroz J."/>
            <person name="Raj R."/>
            <person name="Weissenberger G."/>
            <person name="Xin Y."/>
            <person name="Zou X."/>
            <person name="Han Y."/>
            <person name="Richards S."/>
            <person name="Worley K."/>
            <person name="Muzny D."/>
            <person name="Gibbs R."/>
        </authorList>
    </citation>
    <scope>NUCLEOTIDE SEQUENCE</scope>
    <source>
        <strain evidence="1">Sampled in the wild</strain>
    </source>
</reference>
<reference evidence="1" key="2">
    <citation type="submission" date="2017-10" db="EMBL/GenBank/DDBJ databases">
        <title>Ladona fulva Genome sequencing and assembly.</title>
        <authorList>
            <person name="Murali S."/>
            <person name="Richards S."/>
            <person name="Bandaranaike D."/>
            <person name="Bellair M."/>
            <person name="Blankenburg K."/>
            <person name="Chao H."/>
            <person name="Dinh H."/>
            <person name="Doddapaneni H."/>
            <person name="Dugan-Rocha S."/>
            <person name="Elkadiri S."/>
            <person name="Gnanaolivu R."/>
            <person name="Hernandez B."/>
            <person name="Skinner E."/>
            <person name="Javaid M."/>
            <person name="Lee S."/>
            <person name="Li M."/>
            <person name="Ming W."/>
            <person name="Munidasa M."/>
            <person name="Muniz J."/>
            <person name="Nguyen L."/>
            <person name="Hughes D."/>
            <person name="Osuji N."/>
            <person name="Pu L.-L."/>
            <person name="Puazo M."/>
            <person name="Qu C."/>
            <person name="Quiroz J."/>
            <person name="Raj R."/>
            <person name="Weissenberger G."/>
            <person name="Xin Y."/>
            <person name="Zou X."/>
            <person name="Han Y."/>
            <person name="Worley K."/>
            <person name="Muzny D."/>
            <person name="Gibbs R."/>
        </authorList>
    </citation>
    <scope>NUCLEOTIDE SEQUENCE</scope>
    <source>
        <strain evidence="1">Sampled in the wild</strain>
    </source>
</reference>
<keyword evidence="2" id="KW-1185">Reference proteome</keyword>
<evidence type="ECO:0000313" key="1">
    <source>
        <dbReference type="EMBL" id="KAG8227610.1"/>
    </source>
</evidence>
<sequence length="154" mass="17481">MGVALKCRESGALRRIKGQTEELLSWISKLRCKKISFKKQRRKDLRVEAVLSCAMLKAESDLKLKQRERFVKWQTLKSELHNCDSENDSESCNESPWDSSNCEEINSLNLFMSMLKEFKGPLQISISEGTPSHGHLLKTTGLRSSVPGEQHCGL</sequence>
<evidence type="ECO:0000313" key="2">
    <source>
        <dbReference type="Proteomes" id="UP000792457"/>
    </source>
</evidence>
<comment type="caution">
    <text evidence="1">The sequence shown here is derived from an EMBL/GenBank/DDBJ whole genome shotgun (WGS) entry which is preliminary data.</text>
</comment>
<organism evidence="1 2">
    <name type="scientific">Ladona fulva</name>
    <name type="common">Scarce chaser dragonfly</name>
    <name type="synonym">Libellula fulva</name>
    <dbReference type="NCBI Taxonomy" id="123851"/>
    <lineage>
        <taxon>Eukaryota</taxon>
        <taxon>Metazoa</taxon>
        <taxon>Ecdysozoa</taxon>
        <taxon>Arthropoda</taxon>
        <taxon>Hexapoda</taxon>
        <taxon>Insecta</taxon>
        <taxon>Pterygota</taxon>
        <taxon>Palaeoptera</taxon>
        <taxon>Odonata</taxon>
        <taxon>Epiprocta</taxon>
        <taxon>Anisoptera</taxon>
        <taxon>Libelluloidea</taxon>
        <taxon>Libellulidae</taxon>
        <taxon>Ladona</taxon>
    </lineage>
</organism>
<accession>A0A8K0K5F9</accession>
<dbReference type="AlphaFoldDB" id="A0A8K0K5F9"/>
<name>A0A8K0K5F9_LADFU</name>
<dbReference type="OrthoDB" id="8184679at2759"/>
<dbReference type="Proteomes" id="UP000792457">
    <property type="component" value="Unassembled WGS sequence"/>
</dbReference>
<gene>
    <name evidence="1" type="ORF">J437_LFUL011160</name>
</gene>
<protein>
    <submittedName>
        <fullName evidence="1">Uncharacterized protein</fullName>
    </submittedName>
</protein>
<dbReference type="EMBL" id="KZ308329">
    <property type="protein sequence ID" value="KAG8227610.1"/>
    <property type="molecule type" value="Genomic_DNA"/>
</dbReference>